<protein>
    <recommendedName>
        <fullName evidence="4">Transmembrane protein</fullName>
    </recommendedName>
</protein>
<organism evidence="2 3">
    <name type="scientific">Bacteroides nordii</name>
    <dbReference type="NCBI Taxonomy" id="291645"/>
    <lineage>
        <taxon>Bacteria</taxon>
        <taxon>Pseudomonadati</taxon>
        <taxon>Bacteroidota</taxon>
        <taxon>Bacteroidia</taxon>
        <taxon>Bacteroidales</taxon>
        <taxon>Bacteroidaceae</taxon>
        <taxon>Bacteroides</taxon>
    </lineage>
</organism>
<feature type="transmembrane region" description="Helical" evidence="1">
    <location>
        <begin position="115"/>
        <end position="134"/>
    </location>
</feature>
<reference evidence="2 3" key="1">
    <citation type="submission" date="2018-08" db="EMBL/GenBank/DDBJ databases">
        <title>A genome reference for cultivated species of the human gut microbiota.</title>
        <authorList>
            <person name="Zou Y."/>
            <person name="Xue W."/>
            <person name="Luo G."/>
        </authorList>
    </citation>
    <scope>NUCLEOTIDE SEQUENCE [LARGE SCALE GENOMIC DNA]</scope>
    <source>
        <strain evidence="2 3">AM40-30BH</strain>
    </source>
</reference>
<gene>
    <name evidence="2" type="ORF">DW888_18175</name>
</gene>
<keyword evidence="1" id="KW-1133">Transmembrane helix</keyword>
<comment type="caution">
    <text evidence="2">The sequence shown here is derived from an EMBL/GenBank/DDBJ whole genome shotgun (WGS) entry which is preliminary data.</text>
</comment>
<name>A0A413VCI5_9BACE</name>
<sequence length="150" mass="17183">MEKQIKRVVKKLKISYIIFWAVTILLVVIGETEFFPIGLLADDVRTCYFLETVGILLTAICIPFSMKLFSFVLTRKIDKLTFPVALSRYALWSIVRLGLLNFVVIYNLLCYYMTLNSTGALCALCALTASFFCLPGEKRLRNELYITNEE</sequence>
<dbReference type="RefSeq" id="WP_007485481.1">
    <property type="nucleotide sequence ID" value="NZ_CABJFV010000023.1"/>
</dbReference>
<dbReference type="EMBL" id="QSGO01000023">
    <property type="protein sequence ID" value="RHB31275.1"/>
    <property type="molecule type" value="Genomic_DNA"/>
</dbReference>
<evidence type="ECO:0000313" key="2">
    <source>
        <dbReference type="EMBL" id="RHB31275.1"/>
    </source>
</evidence>
<feature type="transmembrane region" description="Helical" evidence="1">
    <location>
        <begin position="89"/>
        <end position="109"/>
    </location>
</feature>
<proteinExistence type="predicted"/>
<dbReference type="AlphaFoldDB" id="A0A413VCI5"/>
<evidence type="ECO:0000313" key="3">
    <source>
        <dbReference type="Proteomes" id="UP000284379"/>
    </source>
</evidence>
<evidence type="ECO:0000256" key="1">
    <source>
        <dbReference type="SAM" id="Phobius"/>
    </source>
</evidence>
<dbReference type="Proteomes" id="UP000284379">
    <property type="component" value="Unassembled WGS sequence"/>
</dbReference>
<feature type="transmembrane region" description="Helical" evidence="1">
    <location>
        <begin position="12"/>
        <end position="29"/>
    </location>
</feature>
<dbReference type="GeneID" id="69502354"/>
<feature type="transmembrane region" description="Helical" evidence="1">
    <location>
        <begin position="49"/>
        <end position="69"/>
    </location>
</feature>
<accession>A0A413VCI5</accession>
<keyword evidence="1" id="KW-0472">Membrane</keyword>
<keyword evidence="1" id="KW-0812">Transmembrane</keyword>
<evidence type="ECO:0008006" key="4">
    <source>
        <dbReference type="Google" id="ProtNLM"/>
    </source>
</evidence>